<evidence type="ECO:0000313" key="3">
    <source>
        <dbReference type="EMBL" id="KAF4310491.1"/>
    </source>
</evidence>
<organism evidence="4 5">
    <name type="scientific">Botryosphaeria dothidea</name>
    <dbReference type="NCBI Taxonomy" id="55169"/>
    <lineage>
        <taxon>Eukaryota</taxon>
        <taxon>Fungi</taxon>
        <taxon>Dikarya</taxon>
        <taxon>Ascomycota</taxon>
        <taxon>Pezizomycotina</taxon>
        <taxon>Dothideomycetes</taxon>
        <taxon>Dothideomycetes incertae sedis</taxon>
        <taxon>Botryosphaeriales</taxon>
        <taxon>Botryosphaeriaceae</taxon>
        <taxon>Botryosphaeria</taxon>
    </lineage>
</organism>
<keyword evidence="5" id="KW-1185">Reference proteome</keyword>
<reference evidence="4 5" key="1">
    <citation type="submission" date="2020-04" db="EMBL/GenBank/DDBJ databases">
        <title>Genome Assembly and Annotation of Botryosphaeria dothidea sdau 11-99, a Latent Pathogen of Apple Fruit Ring Rot in China.</title>
        <authorList>
            <person name="Yu C."/>
            <person name="Diao Y."/>
            <person name="Lu Q."/>
            <person name="Zhao J."/>
            <person name="Cui S."/>
            <person name="Peng C."/>
            <person name="He B."/>
            <person name="Liu H."/>
        </authorList>
    </citation>
    <scope>NUCLEOTIDE SEQUENCE [LARGE SCALE GENOMIC DNA]</scope>
    <source>
        <strain evidence="5">sdau11-99</strain>
        <strain evidence="4">Sdau11-99</strain>
    </source>
</reference>
<comment type="caution">
    <text evidence="4">The sequence shown here is derived from an EMBL/GenBank/DDBJ whole genome shotgun (WGS) entry which is preliminary data.</text>
</comment>
<keyword evidence="2" id="KW-0812">Transmembrane</keyword>
<gene>
    <name evidence="4" type="ORF">GTA08_BOTSDO12669</name>
    <name evidence="3" type="ORF">GTA08_BOTSDO13994</name>
</gene>
<protein>
    <submittedName>
        <fullName evidence="4">Uncharacterized protein</fullName>
    </submittedName>
</protein>
<evidence type="ECO:0000313" key="5">
    <source>
        <dbReference type="Proteomes" id="UP000572817"/>
    </source>
</evidence>
<dbReference type="EMBL" id="WWBZ02000015">
    <property type="protein sequence ID" value="KAF4310491.1"/>
    <property type="molecule type" value="Genomic_DNA"/>
</dbReference>
<keyword evidence="2" id="KW-1133">Transmembrane helix</keyword>
<dbReference type="EMBL" id="WWBZ02000008">
    <property type="protein sequence ID" value="KAF4311734.1"/>
    <property type="molecule type" value="Genomic_DNA"/>
</dbReference>
<feature type="region of interest" description="Disordered" evidence="1">
    <location>
        <begin position="1"/>
        <end position="41"/>
    </location>
</feature>
<evidence type="ECO:0000313" key="4">
    <source>
        <dbReference type="EMBL" id="KAF4311734.1"/>
    </source>
</evidence>
<name>A0A8H4J4C8_9PEZI</name>
<evidence type="ECO:0000256" key="1">
    <source>
        <dbReference type="SAM" id="MobiDB-lite"/>
    </source>
</evidence>
<dbReference type="Proteomes" id="UP000572817">
    <property type="component" value="Unassembled WGS sequence"/>
</dbReference>
<feature type="compositionally biased region" description="Acidic residues" evidence="1">
    <location>
        <begin position="1"/>
        <end position="25"/>
    </location>
</feature>
<dbReference type="AlphaFoldDB" id="A0A8H4J4C8"/>
<accession>A0A8H4J4C8</accession>
<keyword evidence="2" id="KW-0472">Membrane</keyword>
<proteinExistence type="predicted"/>
<sequence length="268" mass="28734">MPDDAIEPTSEDAVEPTPEDADETMPDNVIEPTSDDAVEPTPEDAVEAMLDNAIKPTPEDAVEPKPEDAVESIIDDVVENMNNYRVKFLSDDAIEAILENTEDKLTAAAEDVPTDAEDVLAAAAAMPNHAETTPNNNAAALPPAGIERGPIATASICTISVLIWIVSALLLAGYDPTTTTTTPTSGRTLPAAMTKPVLSLGEPFPPFDDRSRAPVHRHKLLEGVQLVADSRNRLIDGFDGFGRREEEEVLFIPRAAEVIKLNLCCLLC</sequence>
<evidence type="ECO:0000256" key="2">
    <source>
        <dbReference type="SAM" id="Phobius"/>
    </source>
</evidence>
<feature type="transmembrane region" description="Helical" evidence="2">
    <location>
        <begin position="151"/>
        <end position="174"/>
    </location>
</feature>